<name>A0A9J7BM34_9BACT</name>
<dbReference type="KEGG" id="orp:MOP44_24955"/>
<dbReference type="Proteomes" id="UP001059380">
    <property type="component" value="Chromosome"/>
</dbReference>
<proteinExistence type="predicted"/>
<evidence type="ECO:0000256" key="1">
    <source>
        <dbReference type="SAM" id="Phobius"/>
    </source>
</evidence>
<gene>
    <name evidence="2" type="ORF">MOP44_24955</name>
</gene>
<protein>
    <submittedName>
        <fullName evidence="2">Uncharacterized protein</fullName>
    </submittedName>
</protein>
<sequence>MNDEHETVPRGYSGALLGAIAAALLLGIASLIWAWNLSGKLATQQQELSVAKQHNVQLAADLRETDAKLRVTADELEKSLGLTQKQMDARAQQLLARENAQEAASRRLETAQKETAQQVTAVASDVSSVKTDVGGVKTDLGKTKSDLAGAVATLTTMRGDVDGHSSLIARNHDELEILKHKGDRNYYEFTLSKNQKQPVGTVSLELKKTDSKKSKFTLNVYADDKKYEKKDRNVNEPLQFYSGGDRGGLFEVVVNSIDSKNQVKGYLSTPKSAPVPPPLGQ</sequence>
<keyword evidence="1" id="KW-0812">Transmembrane</keyword>
<dbReference type="RefSeq" id="WP_260793230.1">
    <property type="nucleotide sequence ID" value="NZ_CP093313.1"/>
</dbReference>
<keyword evidence="1" id="KW-1133">Transmembrane helix</keyword>
<dbReference type="SUPFAM" id="SSF57997">
    <property type="entry name" value="Tropomyosin"/>
    <property type="match status" value="1"/>
</dbReference>
<accession>A0A9J7BM34</accession>
<evidence type="ECO:0000313" key="3">
    <source>
        <dbReference type="Proteomes" id="UP001059380"/>
    </source>
</evidence>
<reference evidence="2" key="1">
    <citation type="submission" date="2021-04" db="EMBL/GenBank/DDBJ databases">
        <title>Phylogenetic analysis of Acidobacteriaceae.</title>
        <authorList>
            <person name="Qiu L."/>
            <person name="Zhang Q."/>
        </authorList>
    </citation>
    <scope>NUCLEOTIDE SEQUENCE</scope>
    <source>
        <strain evidence="2">DSM 25168</strain>
    </source>
</reference>
<dbReference type="AlphaFoldDB" id="A0A9J7BM34"/>
<dbReference type="EMBL" id="CP093313">
    <property type="protein sequence ID" value="UWZ83800.1"/>
    <property type="molecule type" value="Genomic_DNA"/>
</dbReference>
<organism evidence="2 3">
    <name type="scientific">Occallatibacter riparius</name>
    <dbReference type="NCBI Taxonomy" id="1002689"/>
    <lineage>
        <taxon>Bacteria</taxon>
        <taxon>Pseudomonadati</taxon>
        <taxon>Acidobacteriota</taxon>
        <taxon>Terriglobia</taxon>
        <taxon>Terriglobales</taxon>
        <taxon>Acidobacteriaceae</taxon>
        <taxon>Occallatibacter</taxon>
    </lineage>
</organism>
<evidence type="ECO:0000313" key="2">
    <source>
        <dbReference type="EMBL" id="UWZ83800.1"/>
    </source>
</evidence>
<keyword evidence="1" id="KW-0472">Membrane</keyword>
<keyword evidence="3" id="KW-1185">Reference proteome</keyword>
<feature type="transmembrane region" description="Helical" evidence="1">
    <location>
        <begin position="12"/>
        <end position="35"/>
    </location>
</feature>